<dbReference type="Proteomes" id="UP000051124">
    <property type="component" value="Unassembled WGS sequence"/>
</dbReference>
<dbReference type="UniPathway" id="UPA00094"/>
<comment type="pathway">
    <text evidence="1 12">Lipid metabolism; fatty acid biosynthesis.</text>
</comment>
<dbReference type="GO" id="GO:0044550">
    <property type="term" value="P:secondary metabolite biosynthetic process"/>
    <property type="evidence" value="ECO:0007669"/>
    <property type="project" value="TreeGrafter"/>
</dbReference>
<dbReference type="GO" id="GO:0004315">
    <property type="term" value="F:3-oxoacyl-[acyl-carrier-protein] synthase activity"/>
    <property type="evidence" value="ECO:0007669"/>
    <property type="project" value="InterPro"/>
</dbReference>
<dbReference type="PANTHER" id="PTHR34069:SF2">
    <property type="entry name" value="BETA-KETOACYL-[ACYL-CARRIER-PROTEIN] SYNTHASE III"/>
    <property type="match status" value="1"/>
</dbReference>
<dbReference type="EC" id="2.3.1.180" evidence="3 12"/>
<comment type="function">
    <text evidence="12">Catalyzes the condensation reaction of fatty acid synthesis by the addition to an acyl acceptor of two carbons from malonyl-ACP. Catalyzes the first condensation reaction which initiates fatty acid synthesis and may therefore play a role in governing the total rate of fatty acid production. Possesses both acetoacetyl-ACP synthase and acetyl transacylase activities. Its substrate specificity determines the biosynthesis of branched-chain and/or straight-chain of fatty acids.</text>
</comment>
<keyword evidence="9 12" id="KW-0275">Fatty acid biosynthesis</keyword>
<comment type="domain">
    <text evidence="12">The last Arg residue of the ACP-binding site is essential for the weak association between ACP/AcpP and FabH.</text>
</comment>
<evidence type="ECO:0000256" key="2">
    <source>
        <dbReference type="ARBA" id="ARBA00008642"/>
    </source>
</evidence>
<name>A0A0S7WHA0_UNCT6</name>
<comment type="subunit">
    <text evidence="12">Homodimer.</text>
</comment>
<dbReference type="NCBIfam" id="TIGR00747">
    <property type="entry name" value="fabH"/>
    <property type="match status" value="1"/>
</dbReference>
<dbReference type="NCBIfam" id="NF006829">
    <property type="entry name" value="PRK09352.1"/>
    <property type="match status" value="1"/>
</dbReference>
<protein>
    <recommendedName>
        <fullName evidence="3 12">Beta-ketoacyl-[acyl-carrier-protein] synthase III</fullName>
        <shortName evidence="12">Beta-ketoacyl-ACP synthase III</shortName>
        <shortName evidence="12">KAS III</shortName>
        <ecNumber evidence="3 12">2.3.1.180</ecNumber>
    </recommendedName>
    <alternativeName>
        <fullName evidence="12">3-oxoacyl-[acyl-carrier-protein] synthase 3</fullName>
    </alternativeName>
    <alternativeName>
        <fullName evidence="12">3-oxoacyl-[acyl-carrier-protein] synthase III</fullName>
    </alternativeName>
</protein>
<dbReference type="PANTHER" id="PTHR34069">
    <property type="entry name" value="3-OXOACYL-[ACYL-CARRIER-PROTEIN] SYNTHASE 3"/>
    <property type="match status" value="1"/>
</dbReference>
<comment type="similarity">
    <text evidence="2 12">Belongs to the thiolase-like superfamily. FabH family.</text>
</comment>
<feature type="active site" evidence="12">
    <location>
        <position position="253"/>
    </location>
</feature>
<evidence type="ECO:0000256" key="12">
    <source>
        <dbReference type="HAMAP-Rule" id="MF_01815"/>
    </source>
</evidence>
<feature type="domain" description="Beta-ketoacyl-[acyl-carrier-protein] synthase III N-terminal" evidence="14">
    <location>
        <begin position="107"/>
        <end position="185"/>
    </location>
</feature>
<feature type="domain" description="Beta-ketoacyl-[acyl-carrier-protein] synthase III C-terminal" evidence="13">
    <location>
        <begin position="237"/>
        <end position="326"/>
    </location>
</feature>
<evidence type="ECO:0000256" key="8">
    <source>
        <dbReference type="ARBA" id="ARBA00023098"/>
    </source>
</evidence>
<evidence type="ECO:0000313" key="15">
    <source>
        <dbReference type="EMBL" id="KPJ49556.1"/>
    </source>
</evidence>
<evidence type="ECO:0000259" key="14">
    <source>
        <dbReference type="Pfam" id="PF08545"/>
    </source>
</evidence>
<dbReference type="GO" id="GO:0005737">
    <property type="term" value="C:cytoplasm"/>
    <property type="evidence" value="ECO:0007669"/>
    <property type="project" value="UniProtKB-SubCell"/>
</dbReference>
<dbReference type="Gene3D" id="3.40.47.10">
    <property type="match status" value="1"/>
</dbReference>
<evidence type="ECO:0000259" key="13">
    <source>
        <dbReference type="Pfam" id="PF08541"/>
    </source>
</evidence>
<keyword evidence="12" id="KW-0511">Multifunctional enzyme</keyword>
<keyword evidence="5 12" id="KW-0444">Lipid biosynthesis</keyword>
<evidence type="ECO:0000256" key="9">
    <source>
        <dbReference type="ARBA" id="ARBA00023160"/>
    </source>
</evidence>
<evidence type="ECO:0000256" key="11">
    <source>
        <dbReference type="ARBA" id="ARBA00051096"/>
    </source>
</evidence>
<feature type="region of interest" description="ACP-binding" evidence="12">
    <location>
        <begin position="254"/>
        <end position="258"/>
    </location>
</feature>
<evidence type="ECO:0000256" key="5">
    <source>
        <dbReference type="ARBA" id="ARBA00022516"/>
    </source>
</evidence>
<proteinExistence type="inferred from homology"/>
<dbReference type="HAMAP" id="MF_01815">
    <property type="entry name" value="FabH"/>
    <property type="match status" value="1"/>
</dbReference>
<dbReference type="AlphaFoldDB" id="A0A0S7WHA0"/>
<feature type="active site" evidence="12">
    <location>
        <position position="113"/>
    </location>
</feature>
<reference evidence="15 16" key="1">
    <citation type="journal article" date="2015" name="Microbiome">
        <title>Genomic resolution of linkages in carbon, nitrogen, and sulfur cycling among widespread estuary sediment bacteria.</title>
        <authorList>
            <person name="Baker B.J."/>
            <person name="Lazar C.S."/>
            <person name="Teske A.P."/>
            <person name="Dick G.J."/>
        </authorList>
    </citation>
    <scope>NUCLEOTIDE SEQUENCE [LARGE SCALE GENOMIC DNA]</scope>
    <source>
        <strain evidence="15">DG_26</strain>
    </source>
</reference>
<evidence type="ECO:0000256" key="3">
    <source>
        <dbReference type="ARBA" id="ARBA00012333"/>
    </source>
</evidence>
<dbReference type="FunFam" id="3.40.47.10:FF:000004">
    <property type="entry name" value="3-oxoacyl-[acyl-carrier-protein] synthase 3"/>
    <property type="match status" value="1"/>
</dbReference>
<dbReference type="PATRIC" id="fig|1703771.3.peg.254"/>
<dbReference type="InterPro" id="IPR016039">
    <property type="entry name" value="Thiolase-like"/>
</dbReference>
<keyword evidence="6 12" id="KW-0808">Transferase</keyword>
<comment type="subcellular location">
    <subcellularLocation>
        <location evidence="12">Cytoplasm</location>
    </subcellularLocation>
</comment>
<keyword evidence="4 12" id="KW-0963">Cytoplasm</keyword>
<evidence type="ECO:0000256" key="7">
    <source>
        <dbReference type="ARBA" id="ARBA00022832"/>
    </source>
</evidence>
<dbReference type="CDD" id="cd00830">
    <property type="entry name" value="KAS_III"/>
    <property type="match status" value="1"/>
</dbReference>
<evidence type="ECO:0000256" key="4">
    <source>
        <dbReference type="ARBA" id="ARBA00022490"/>
    </source>
</evidence>
<dbReference type="InterPro" id="IPR004655">
    <property type="entry name" value="FabH"/>
</dbReference>
<sequence>MRKLKIAGTGSCLPERVLTNFDLEKMVDTSDEWITSRTGIKERRIANDGTATSDLVIVAAERALEAAGMEPEELDAMIVATVTPDMFYPSTACCVQKQLTQKKIPVFDLSAACSGFLYGLEVANGLIASGSCKNVLLAGAEMMSKVVNWEDRNTCVLFGDGAGAVVVSPTDGDHGIYASCWGADGSIGELLMQPAGGTRMPPTHETIDKKLHTVHMKGNEVFKHAVRAMGDAATHVLRKAGLSGEDVDFFIPHQANRRIIEATCRRAKVPLEKTVITIDKYGNVPAATIPIALDEVVREEKLKRGDIVLMASFGGGFTWAAAVLKW</sequence>
<dbReference type="GO" id="GO:0033818">
    <property type="term" value="F:beta-ketoacyl-acyl-carrier-protein synthase III activity"/>
    <property type="evidence" value="ECO:0007669"/>
    <property type="project" value="UniProtKB-UniRule"/>
</dbReference>
<organism evidence="15 16">
    <name type="scientific">candidate division TA06 bacterium DG_26</name>
    <dbReference type="NCBI Taxonomy" id="1703771"/>
    <lineage>
        <taxon>Bacteria</taxon>
        <taxon>Bacteria division TA06</taxon>
    </lineage>
</organism>
<dbReference type="SUPFAM" id="SSF53901">
    <property type="entry name" value="Thiolase-like"/>
    <property type="match status" value="1"/>
</dbReference>
<evidence type="ECO:0000256" key="10">
    <source>
        <dbReference type="ARBA" id="ARBA00023315"/>
    </source>
</evidence>
<dbReference type="InterPro" id="IPR013751">
    <property type="entry name" value="ACP_syn_III_N"/>
</dbReference>
<gene>
    <name evidence="12" type="primary">fabH</name>
    <name evidence="15" type="ORF">AMJ40_05290</name>
</gene>
<dbReference type="Pfam" id="PF08541">
    <property type="entry name" value="ACP_syn_III_C"/>
    <property type="match status" value="1"/>
</dbReference>
<keyword evidence="10 12" id="KW-0012">Acyltransferase</keyword>
<dbReference type="EMBL" id="LIZT01000053">
    <property type="protein sequence ID" value="KPJ49556.1"/>
    <property type="molecule type" value="Genomic_DNA"/>
</dbReference>
<accession>A0A0S7WHA0</accession>
<dbReference type="Pfam" id="PF08545">
    <property type="entry name" value="ACP_syn_III"/>
    <property type="match status" value="1"/>
</dbReference>
<dbReference type="GO" id="GO:0006633">
    <property type="term" value="P:fatty acid biosynthetic process"/>
    <property type="evidence" value="ECO:0007669"/>
    <property type="project" value="UniProtKB-UniRule"/>
</dbReference>
<evidence type="ECO:0000313" key="16">
    <source>
        <dbReference type="Proteomes" id="UP000051124"/>
    </source>
</evidence>
<dbReference type="InterPro" id="IPR013747">
    <property type="entry name" value="ACP_syn_III_C"/>
</dbReference>
<evidence type="ECO:0000256" key="6">
    <source>
        <dbReference type="ARBA" id="ARBA00022679"/>
    </source>
</evidence>
<feature type="active site" evidence="12">
    <location>
        <position position="283"/>
    </location>
</feature>
<keyword evidence="8 12" id="KW-0443">Lipid metabolism</keyword>
<keyword evidence="7 12" id="KW-0276">Fatty acid metabolism</keyword>
<evidence type="ECO:0000256" key="1">
    <source>
        <dbReference type="ARBA" id="ARBA00005194"/>
    </source>
</evidence>
<comment type="caution">
    <text evidence="15">The sequence shown here is derived from an EMBL/GenBank/DDBJ whole genome shotgun (WGS) entry which is preliminary data.</text>
</comment>
<comment type="catalytic activity">
    <reaction evidence="11">
        <text>malonyl-[ACP] + acetyl-CoA + H(+) = 3-oxobutanoyl-[ACP] + CO2 + CoA</text>
        <dbReference type="Rhea" id="RHEA:12080"/>
        <dbReference type="Rhea" id="RHEA-COMP:9623"/>
        <dbReference type="Rhea" id="RHEA-COMP:9625"/>
        <dbReference type="ChEBI" id="CHEBI:15378"/>
        <dbReference type="ChEBI" id="CHEBI:16526"/>
        <dbReference type="ChEBI" id="CHEBI:57287"/>
        <dbReference type="ChEBI" id="CHEBI:57288"/>
        <dbReference type="ChEBI" id="CHEBI:78449"/>
        <dbReference type="ChEBI" id="CHEBI:78450"/>
        <dbReference type="EC" id="2.3.1.180"/>
    </reaction>
    <physiologicalReaction direction="left-to-right" evidence="11">
        <dbReference type="Rhea" id="RHEA:12081"/>
    </physiologicalReaction>
</comment>